<dbReference type="PhylomeDB" id="A0A0D2WUA2"/>
<dbReference type="Proteomes" id="UP000008743">
    <property type="component" value="Unassembled WGS sequence"/>
</dbReference>
<accession>A0A0D2WUA2</accession>
<dbReference type="EMBL" id="KE346370">
    <property type="protein sequence ID" value="KJE96195.1"/>
    <property type="molecule type" value="Genomic_DNA"/>
</dbReference>
<name>A0A0D2WUA2_CAPO3</name>
<evidence type="ECO:0000313" key="1">
    <source>
        <dbReference type="EMBL" id="KJE96195.1"/>
    </source>
</evidence>
<sequence length="341" mass="37793">MLRTFTLRVAQPLARQVRAQSTAAAAATESPFGVNGTKSTPEQIKAAEAMWAKSARAFVNIPRENISFVAVPSATNEANVLPLFQIKGEPAAKNSFDAGLRHLTPISSLLIATLGRDGTTGRESFRGNVLIAEDQAEHQLLLSAAAIDGQPGINPTFQQYAEFYSFLRDELVAHVVANRDAYAPSYKKLRSVPVDRLKDFLLASYREPIHHREDSQGQLGADDYIVFKKRAFLKLDPKTYELRKSHANFDHELWASKKVVPYPIPVHDKFGTMLPNKTNDDRKLTRGDIVLAEVLLQPQLFELAGTFGMGFRRQLKSVVVLNRADRVAYSNQGTSAFVVDA</sequence>
<proteinExistence type="predicted"/>
<evidence type="ECO:0000313" key="2">
    <source>
        <dbReference type="Proteomes" id="UP000008743"/>
    </source>
</evidence>
<dbReference type="AlphaFoldDB" id="A0A0D2WUA2"/>
<dbReference type="OMA" id="MINHIVE"/>
<keyword evidence="2" id="KW-1185">Reference proteome</keyword>
<gene>
    <name evidence="1" type="ORF">CAOG_006554</name>
</gene>
<reference evidence="2" key="1">
    <citation type="submission" date="2011-02" db="EMBL/GenBank/DDBJ databases">
        <title>The Genome Sequence of Capsaspora owczarzaki ATCC 30864.</title>
        <authorList>
            <person name="Russ C."/>
            <person name="Cuomo C."/>
            <person name="Burger G."/>
            <person name="Gray M.W."/>
            <person name="Holland P.W.H."/>
            <person name="King N."/>
            <person name="Lang F.B.F."/>
            <person name="Roger A.J."/>
            <person name="Ruiz-Trillo I."/>
            <person name="Young S.K."/>
            <person name="Zeng Q."/>
            <person name="Gargeya S."/>
            <person name="Alvarado L."/>
            <person name="Berlin A."/>
            <person name="Chapman S.B."/>
            <person name="Chen Z."/>
            <person name="Freedman E."/>
            <person name="Gellesch M."/>
            <person name="Goldberg J."/>
            <person name="Griggs A."/>
            <person name="Gujja S."/>
            <person name="Heilman E."/>
            <person name="Heiman D."/>
            <person name="Howarth C."/>
            <person name="Mehta T."/>
            <person name="Neiman D."/>
            <person name="Pearson M."/>
            <person name="Roberts A."/>
            <person name="Saif S."/>
            <person name="Shea T."/>
            <person name="Shenoy N."/>
            <person name="Sisk P."/>
            <person name="Stolte C."/>
            <person name="Sykes S."/>
            <person name="White J."/>
            <person name="Yandava C."/>
            <person name="Haas B."/>
            <person name="Nusbaum C."/>
            <person name="Birren B."/>
        </authorList>
    </citation>
    <scope>NUCLEOTIDE SEQUENCE</scope>
    <source>
        <strain evidence="2">ATCC 30864</strain>
    </source>
</reference>
<organism evidence="1 2">
    <name type="scientific">Capsaspora owczarzaki (strain ATCC 30864)</name>
    <dbReference type="NCBI Taxonomy" id="595528"/>
    <lineage>
        <taxon>Eukaryota</taxon>
        <taxon>Filasterea</taxon>
        <taxon>Capsaspora</taxon>
    </lineage>
</organism>
<protein>
    <submittedName>
        <fullName evidence="1">Uncharacterized protein</fullName>
    </submittedName>
</protein>
<dbReference type="RefSeq" id="XP_004345303.1">
    <property type="nucleotide sequence ID" value="XM_004345253.2"/>
</dbReference>
<dbReference type="InParanoid" id="A0A0D2WUA2"/>
<dbReference type="eggNOG" id="ENOG502SYSN">
    <property type="taxonomic scope" value="Eukaryota"/>
</dbReference>